<feature type="chain" id="PRO_5013326565" evidence="5">
    <location>
        <begin position="22"/>
        <end position="387"/>
    </location>
</feature>
<dbReference type="InterPro" id="IPR036249">
    <property type="entry name" value="Thioredoxin-like_sf"/>
</dbReference>
<dbReference type="PANTHER" id="PTHR42852:SF6">
    <property type="entry name" value="THIOL:DISULFIDE INTERCHANGE PROTEIN DSBE"/>
    <property type="match status" value="1"/>
</dbReference>
<keyword evidence="4" id="KW-0676">Redox-active center</keyword>
<keyword evidence="8" id="KW-1185">Reference proteome</keyword>
<keyword evidence="3" id="KW-1015">Disulfide bond</keyword>
<evidence type="ECO:0000256" key="5">
    <source>
        <dbReference type="SAM" id="SignalP"/>
    </source>
</evidence>
<evidence type="ECO:0000259" key="6">
    <source>
        <dbReference type="PROSITE" id="PS51352"/>
    </source>
</evidence>
<evidence type="ECO:0000256" key="1">
    <source>
        <dbReference type="ARBA" id="ARBA00004196"/>
    </source>
</evidence>
<evidence type="ECO:0000313" key="7">
    <source>
        <dbReference type="EMBL" id="OWP64056.1"/>
    </source>
</evidence>
<feature type="domain" description="Thioredoxin" evidence="6">
    <location>
        <begin position="247"/>
        <end position="387"/>
    </location>
</feature>
<organism evidence="7 8">
    <name type="scientific">Hymenobacter amundsenii</name>
    <dbReference type="NCBI Taxonomy" id="2006685"/>
    <lineage>
        <taxon>Bacteria</taxon>
        <taxon>Pseudomonadati</taxon>
        <taxon>Bacteroidota</taxon>
        <taxon>Cytophagia</taxon>
        <taxon>Cytophagales</taxon>
        <taxon>Hymenobacteraceae</taxon>
        <taxon>Hymenobacter</taxon>
    </lineage>
</organism>
<dbReference type="PROSITE" id="PS00194">
    <property type="entry name" value="THIOREDOXIN_1"/>
    <property type="match status" value="1"/>
</dbReference>
<dbReference type="GO" id="GO:0017004">
    <property type="term" value="P:cytochrome complex assembly"/>
    <property type="evidence" value="ECO:0007669"/>
    <property type="project" value="UniProtKB-KW"/>
</dbReference>
<dbReference type="SUPFAM" id="SSF52833">
    <property type="entry name" value="Thioredoxin-like"/>
    <property type="match status" value="1"/>
</dbReference>
<sequence length="387" mass="41853">MTTMKSLLYFGALLGMTNACNKTSTPTTASAADASGYELRGQLQNAPAGTKVYLAELGDTQFVSRDTATTDDKGQFKFAGTVAEAGLYQVKTTDQNQALVVLGPGQRVQLAGDAQKLPATYTVQGSPDSELLRRINQAAEANQRQLQQTMPRLEQRYAAAAQAGRTDSMQAIQQQAETLQRQGQQQIMRLVRQNPGSIVSGFVVANVLNPDESFALADSVATQLKVTAPNSRYTKSLVTRLDGLRTTTMGATAPEISLATPEGAPLALTSLRGKYVLIDFWASWCGPCRRENPNVVRAYNKYKNMGPGFEIYGVSFDQDRAKWLKAIQADGLTWKHVSDLKGWESAAGQTYGIKSIPASILLDPQGRIVGKNLRGAELEAKLASVLK</sequence>
<accession>A0A246FMR8</accession>
<dbReference type="InterPro" id="IPR017937">
    <property type="entry name" value="Thioredoxin_CS"/>
</dbReference>
<dbReference type="EMBL" id="NIRR01000006">
    <property type="protein sequence ID" value="OWP64056.1"/>
    <property type="molecule type" value="Genomic_DNA"/>
</dbReference>
<dbReference type="InterPro" id="IPR050553">
    <property type="entry name" value="Thioredoxin_ResA/DsbE_sf"/>
</dbReference>
<dbReference type="PROSITE" id="PS51352">
    <property type="entry name" value="THIOREDOXIN_2"/>
    <property type="match status" value="1"/>
</dbReference>
<dbReference type="Proteomes" id="UP000197277">
    <property type="component" value="Unassembled WGS sequence"/>
</dbReference>
<feature type="signal peptide" evidence="5">
    <location>
        <begin position="1"/>
        <end position="21"/>
    </location>
</feature>
<dbReference type="InterPro" id="IPR000866">
    <property type="entry name" value="AhpC/TSA"/>
</dbReference>
<comment type="subcellular location">
    <subcellularLocation>
        <location evidence="1">Cell envelope</location>
    </subcellularLocation>
</comment>
<dbReference type="OrthoDB" id="6399635at2"/>
<dbReference type="Pfam" id="PF14289">
    <property type="entry name" value="DUF4369"/>
    <property type="match status" value="1"/>
</dbReference>
<keyword evidence="2" id="KW-0201">Cytochrome c-type biogenesis</keyword>
<dbReference type="CDD" id="cd02966">
    <property type="entry name" value="TlpA_like_family"/>
    <property type="match status" value="1"/>
</dbReference>
<evidence type="ECO:0000256" key="2">
    <source>
        <dbReference type="ARBA" id="ARBA00022748"/>
    </source>
</evidence>
<gene>
    <name evidence="7" type="ORF">CDA63_06220</name>
</gene>
<dbReference type="AlphaFoldDB" id="A0A246FMR8"/>
<evidence type="ECO:0000313" key="8">
    <source>
        <dbReference type="Proteomes" id="UP000197277"/>
    </source>
</evidence>
<evidence type="ECO:0000256" key="3">
    <source>
        <dbReference type="ARBA" id="ARBA00023157"/>
    </source>
</evidence>
<keyword evidence="5" id="KW-0732">Signal</keyword>
<name>A0A246FMR8_9BACT</name>
<protein>
    <submittedName>
        <fullName evidence="7">Alkyl hydroperoxide reductase</fullName>
    </submittedName>
</protein>
<proteinExistence type="predicted"/>
<dbReference type="InterPro" id="IPR025380">
    <property type="entry name" value="DUF4369"/>
</dbReference>
<dbReference type="PANTHER" id="PTHR42852">
    <property type="entry name" value="THIOL:DISULFIDE INTERCHANGE PROTEIN DSBE"/>
    <property type="match status" value="1"/>
</dbReference>
<dbReference type="Pfam" id="PF00578">
    <property type="entry name" value="AhpC-TSA"/>
    <property type="match status" value="1"/>
</dbReference>
<reference evidence="7 8" key="1">
    <citation type="submission" date="2017-06" db="EMBL/GenBank/DDBJ databases">
        <title>Hymenobacter amundsenii sp. nov. isolated from regoliths in Antarctica.</title>
        <authorList>
            <person name="Sedlacek I."/>
            <person name="Kralova S."/>
            <person name="Pantucek R."/>
            <person name="Svec P."/>
            <person name="Holochova P."/>
            <person name="Stankova E."/>
            <person name="Vrbovska V."/>
            <person name="Busse H.-J."/>
        </authorList>
    </citation>
    <scope>NUCLEOTIDE SEQUENCE [LARGE SCALE GENOMIC DNA]</scope>
    <source>
        <strain evidence="7 8">CCM 8682</strain>
    </source>
</reference>
<dbReference type="Gene3D" id="3.40.30.10">
    <property type="entry name" value="Glutaredoxin"/>
    <property type="match status" value="1"/>
</dbReference>
<evidence type="ECO:0000256" key="4">
    <source>
        <dbReference type="ARBA" id="ARBA00023284"/>
    </source>
</evidence>
<dbReference type="GO" id="GO:0030313">
    <property type="term" value="C:cell envelope"/>
    <property type="evidence" value="ECO:0007669"/>
    <property type="project" value="UniProtKB-SubCell"/>
</dbReference>
<dbReference type="InterPro" id="IPR013766">
    <property type="entry name" value="Thioredoxin_domain"/>
</dbReference>
<comment type="caution">
    <text evidence="7">The sequence shown here is derived from an EMBL/GenBank/DDBJ whole genome shotgun (WGS) entry which is preliminary data.</text>
</comment>